<evidence type="ECO:0000256" key="4">
    <source>
        <dbReference type="ARBA" id="ARBA00022801"/>
    </source>
</evidence>
<sequence length="189" mass="21312">MSTHEPGYAGPGCDTIYFPSLSEFEQEADVLDDELYGPATEWARKKIGSLQTRLEKLERRHYMLRNNSSRSKIPNYSSRLIIQLANEVFGYDGWSSQILSSEIIASGYDESRKKFGLRYRVTIKIILKDGTSSTAVGVGKALSMSKHFCYNKSKKEAIWSGIKSAIMKFDLVLQSHEEREKGKAATLIS</sequence>
<comment type="similarity">
    <text evidence="1">Belongs to the glycosyl hydrolase 5 (cellulase A) family.</text>
</comment>
<dbReference type="Gene3D" id="3.30.390.80">
    <property type="entry name" value="DNA repair protein Rad52/59/22"/>
    <property type="match status" value="1"/>
</dbReference>
<dbReference type="GO" id="GO:0000724">
    <property type="term" value="P:double-strand break repair via homologous recombination"/>
    <property type="evidence" value="ECO:0007669"/>
    <property type="project" value="TreeGrafter"/>
</dbReference>
<dbReference type="EMBL" id="FO082046">
    <property type="protein sequence ID" value="CCE86660.1"/>
    <property type="molecule type" value="Genomic_DNA"/>
</dbReference>
<dbReference type="SUPFAM" id="SSF54768">
    <property type="entry name" value="dsRNA-binding domain-like"/>
    <property type="match status" value="1"/>
</dbReference>
<keyword evidence="3" id="KW-0227">DNA damage</keyword>
<dbReference type="GO" id="GO:0045002">
    <property type="term" value="P:double-strand break repair via single-strand annealing"/>
    <property type="evidence" value="ECO:0007669"/>
    <property type="project" value="TreeGrafter"/>
</dbReference>
<evidence type="ECO:0000256" key="3">
    <source>
        <dbReference type="ARBA" id="ARBA00022763"/>
    </source>
</evidence>
<dbReference type="eggNOG" id="KOG4141">
    <property type="taxonomic scope" value="Eukaryota"/>
</dbReference>
<evidence type="ECO:0000256" key="9">
    <source>
        <dbReference type="ARBA" id="ARBA00041062"/>
    </source>
</evidence>
<evidence type="ECO:0000256" key="5">
    <source>
        <dbReference type="ARBA" id="ARBA00023172"/>
    </source>
</evidence>
<reference evidence="11 12" key="1">
    <citation type="journal article" date="2012" name="G3 (Bethesda)">
        <title>Pichia sorbitophila, an interspecies yeast hybrid reveals early steps of genome resolution following polyploidization.</title>
        <authorList>
            <person name="Leh Louis V."/>
            <person name="Despons L."/>
            <person name="Friedrich A."/>
            <person name="Martin T."/>
            <person name="Durrens P."/>
            <person name="Casaregola S."/>
            <person name="Neuveglise C."/>
            <person name="Fairhead C."/>
            <person name="Marck C."/>
            <person name="Cruz J.A."/>
            <person name="Straub M.L."/>
            <person name="Kugler V."/>
            <person name="Sacerdot C."/>
            <person name="Uzunov Z."/>
            <person name="Thierry A."/>
            <person name="Weiss S."/>
            <person name="Bleykasten C."/>
            <person name="De Montigny J."/>
            <person name="Jacques N."/>
            <person name="Jung P."/>
            <person name="Lemaire M."/>
            <person name="Mallet S."/>
            <person name="Morel G."/>
            <person name="Richard G.F."/>
            <person name="Sarkar A."/>
            <person name="Savel G."/>
            <person name="Schacherer J."/>
            <person name="Seret M.L."/>
            <person name="Talla E."/>
            <person name="Samson G."/>
            <person name="Jubin C."/>
            <person name="Poulain J."/>
            <person name="Vacherie B."/>
            <person name="Barbe V."/>
            <person name="Pelletier E."/>
            <person name="Sherman D.J."/>
            <person name="Westhof E."/>
            <person name="Weissenbach J."/>
            <person name="Baret P.V."/>
            <person name="Wincker P."/>
            <person name="Gaillardin C."/>
            <person name="Dujon B."/>
            <person name="Souciet J.L."/>
        </authorList>
    </citation>
    <scope>NUCLEOTIDE SEQUENCE [LARGE SCALE GENOMIC DNA]</scope>
    <source>
        <strain evidence="12">ATCC MYA-4447 / BCRC 22081 / CBS 7064 / NBRC 10061 / NRRL Y-12695</strain>
    </source>
</reference>
<evidence type="ECO:0000256" key="1">
    <source>
        <dbReference type="ARBA" id="ARBA00005641"/>
    </source>
</evidence>
<dbReference type="Pfam" id="PF04098">
    <property type="entry name" value="Rad52_Rad22"/>
    <property type="match status" value="1"/>
</dbReference>
<keyword evidence="5" id="KW-0233">DNA recombination</keyword>
<evidence type="ECO:0000313" key="12">
    <source>
        <dbReference type="Proteomes" id="UP000005222"/>
    </source>
</evidence>
<dbReference type="PANTHER" id="PTHR12132">
    <property type="entry name" value="DNA REPAIR AND RECOMBINATION PROTEIN RAD52, RAD59"/>
    <property type="match status" value="1"/>
</dbReference>
<dbReference type="InterPro" id="IPR007232">
    <property type="entry name" value="Rad52_Rad59_Rad22"/>
</dbReference>
<proteinExistence type="inferred from homology"/>
<dbReference type="AlphaFoldDB" id="G8Y1F7"/>
<organism evidence="11 12">
    <name type="scientific">Pichia sorbitophila (strain ATCC MYA-4447 / BCRC 22081 / CBS 7064 / NBRC 10061 / NRRL Y-12695)</name>
    <name type="common">Hybrid yeast</name>
    <dbReference type="NCBI Taxonomy" id="559304"/>
    <lineage>
        <taxon>Eukaryota</taxon>
        <taxon>Fungi</taxon>
        <taxon>Dikarya</taxon>
        <taxon>Ascomycota</taxon>
        <taxon>Saccharomycotina</taxon>
        <taxon>Pichiomycetes</taxon>
        <taxon>Debaryomycetaceae</taxon>
        <taxon>Millerozyma</taxon>
    </lineage>
</organism>
<dbReference type="GO" id="GO:0004553">
    <property type="term" value="F:hydrolase activity, hydrolyzing O-glycosyl compounds"/>
    <property type="evidence" value="ECO:0007669"/>
    <property type="project" value="InterPro"/>
</dbReference>
<dbReference type="OrthoDB" id="206565at2759"/>
<keyword evidence="10" id="KW-0175">Coiled coil</keyword>
<dbReference type="GO" id="GO:0006312">
    <property type="term" value="P:mitotic recombination"/>
    <property type="evidence" value="ECO:0007669"/>
    <property type="project" value="TreeGrafter"/>
</dbReference>
<protein>
    <recommendedName>
        <fullName evidence="9">DNA repair and recombination protein RAD52</fullName>
    </recommendedName>
</protein>
<dbReference type="PANTHER" id="PTHR12132:SF1">
    <property type="entry name" value="DNA REPAIR PROTEIN RAD52 HOMOLOG"/>
    <property type="match status" value="1"/>
</dbReference>
<evidence type="ECO:0000256" key="6">
    <source>
        <dbReference type="ARBA" id="ARBA00023204"/>
    </source>
</evidence>
<keyword evidence="4" id="KW-0378">Hydrolase</keyword>
<dbReference type="GO" id="GO:0005975">
    <property type="term" value="P:carbohydrate metabolic process"/>
    <property type="evidence" value="ECO:0007669"/>
    <property type="project" value="InterPro"/>
</dbReference>
<keyword evidence="6" id="KW-0234">DNA repair</keyword>
<dbReference type="InterPro" id="IPR018087">
    <property type="entry name" value="Glyco_hydro_5_CS"/>
</dbReference>
<dbReference type="FunCoup" id="G8Y1F7">
    <property type="interactions" value="194"/>
</dbReference>
<dbReference type="GO" id="GO:0005634">
    <property type="term" value="C:nucleus"/>
    <property type="evidence" value="ECO:0007669"/>
    <property type="project" value="TreeGrafter"/>
</dbReference>
<dbReference type="STRING" id="559304.G8Y1F7"/>
<dbReference type="InParanoid" id="G8Y1F7"/>
<dbReference type="InterPro" id="IPR042525">
    <property type="entry name" value="Rad52_Rad59_Rad22_sf"/>
</dbReference>
<dbReference type="InterPro" id="IPR041247">
    <property type="entry name" value="Rad52_fam"/>
</dbReference>
<comment type="similarity">
    <text evidence="2">Belongs to the RAD52 family.</text>
</comment>
<evidence type="ECO:0000313" key="11">
    <source>
        <dbReference type="EMBL" id="CCE86660.1"/>
    </source>
</evidence>
<evidence type="ECO:0000256" key="2">
    <source>
        <dbReference type="ARBA" id="ARBA00006638"/>
    </source>
</evidence>
<dbReference type="Proteomes" id="UP000005222">
    <property type="component" value="Chromosome N"/>
</dbReference>
<name>G8Y1F7_PICSO</name>
<gene>
    <name evidence="11" type="primary">Piso0_005163</name>
    <name evidence="11" type="ORF">GNLVRS01_PISO0N09187g</name>
</gene>
<accession>G8Y1F7</accession>
<evidence type="ECO:0000256" key="10">
    <source>
        <dbReference type="SAM" id="Coils"/>
    </source>
</evidence>
<evidence type="ECO:0000256" key="8">
    <source>
        <dbReference type="ARBA" id="ARBA00037138"/>
    </source>
</evidence>
<feature type="coiled-coil region" evidence="10">
    <location>
        <begin position="40"/>
        <end position="67"/>
    </location>
</feature>
<keyword evidence="7" id="KW-0326">Glycosidase</keyword>
<comment type="function">
    <text evidence="8">Involved in DNA double-strand break (DSB) repair and recombination. Promotes the annealing of complementary single-stranded DNA and by stimulation of the RAD51 recombinase.</text>
</comment>
<keyword evidence="12" id="KW-1185">Reference proteome</keyword>
<dbReference type="PROSITE" id="PS00659">
    <property type="entry name" value="GLYCOSYL_HYDROL_F5"/>
    <property type="match status" value="1"/>
</dbReference>
<dbReference type="OMA" id="WSVQRIG"/>
<dbReference type="HOGENOM" id="CLU_111192_0_0_1"/>
<evidence type="ECO:0000256" key="7">
    <source>
        <dbReference type="ARBA" id="ARBA00023295"/>
    </source>
</evidence>